<keyword evidence="5 7" id="KW-0472">Membrane</keyword>
<keyword evidence="4 7" id="KW-1133">Transmembrane helix</keyword>
<sequence length="429" mass="46650">MSRDAKAGARGGSSASYAGALALLLLALAFPVGLMVFNPTLMFERGWHQYAGTAIYGWALVMLLREWNRLRRDERAFAVAPELLDRVSSGEAVPASDRRLLPSRLRQLDGHARGEAAPTVGQLMELNREVSGLDQERTAGRFTLTKYILYLLPVIGFIGTVEGISHALGNISVVLPMVKELDGFLNNLTGVTSALQVAFDSTLLALFLSAALMFVQTVVYRLAEDHLARVDAWVVEFVLPRLGRPERAGEAIAPHLDRLREELIAAISDRLGDGFGPSVDRFAAAIDPLPRALDDLRRGAEAIGRLGDDLGAVGEANESIRRVLSALARIEAALAEPPSVEPQLEPIRRGLDRATVAVESLADQWASAFERSSRSTQEQLARTLASLKEALDLLHVSMEQGNALYRNIVRKMFDERTSGIVVPDASKAA</sequence>
<proteinExistence type="inferred from homology"/>
<evidence type="ECO:0000256" key="3">
    <source>
        <dbReference type="ARBA" id="ARBA00022692"/>
    </source>
</evidence>
<evidence type="ECO:0000256" key="7">
    <source>
        <dbReference type="SAM" id="Phobius"/>
    </source>
</evidence>
<feature type="transmembrane region" description="Helical" evidence="7">
    <location>
        <begin position="47"/>
        <end position="65"/>
    </location>
</feature>
<feature type="transmembrane region" description="Helical" evidence="7">
    <location>
        <begin position="21"/>
        <end position="41"/>
    </location>
</feature>
<dbReference type="Pfam" id="PF01618">
    <property type="entry name" value="MotA_ExbB"/>
    <property type="match status" value="1"/>
</dbReference>
<dbReference type="OrthoDB" id="230181at2"/>
<accession>A0A432MHD5</accession>
<keyword evidence="6" id="KW-0653">Protein transport</keyword>
<evidence type="ECO:0000313" key="9">
    <source>
        <dbReference type="EMBL" id="RUL86216.1"/>
    </source>
</evidence>
<dbReference type="Proteomes" id="UP000280296">
    <property type="component" value="Unassembled WGS sequence"/>
</dbReference>
<comment type="subcellular location">
    <subcellularLocation>
        <location evidence="1">Cell membrane</location>
        <topology evidence="1">Multi-pass membrane protein</topology>
    </subcellularLocation>
    <subcellularLocation>
        <location evidence="6">Membrane</location>
        <topology evidence="6">Multi-pass membrane protein</topology>
    </subcellularLocation>
</comment>
<evidence type="ECO:0000256" key="2">
    <source>
        <dbReference type="ARBA" id="ARBA00022475"/>
    </source>
</evidence>
<keyword evidence="10" id="KW-1185">Reference proteome</keyword>
<dbReference type="GO" id="GO:0015031">
    <property type="term" value="P:protein transport"/>
    <property type="evidence" value="ECO:0007669"/>
    <property type="project" value="UniProtKB-KW"/>
</dbReference>
<feature type="transmembrane region" description="Helical" evidence="7">
    <location>
        <begin position="147"/>
        <end position="168"/>
    </location>
</feature>
<keyword evidence="2" id="KW-1003">Cell membrane</keyword>
<evidence type="ECO:0000259" key="8">
    <source>
        <dbReference type="Pfam" id="PF01618"/>
    </source>
</evidence>
<dbReference type="InterPro" id="IPR002898">
    <property type="entry name" value="MotA_ExbB_proton_chnl"/>
</dbReference>
<reference evidence="9 10" key="2">
    <citation type="submission" date="2019-01" db="EMBL/GenBank/DDBJ databases">
        <title>Tautonia sociabilis, a novel thermotolerant planctomycete of Isosphaeraceae family, isolated from a 4000 m deep subterranean habitat.</title>
        <authorList>
            <person name="Kovaleva O.L."/>
            <person name="Elcheninov A.G."/>
            <person name="Van Heerden E."/>
            <person name="Toshchakov S.V."/>
            <person name="Novikov A."/>
            <person name="Bonch-Osmolovskaya E.A."/>
            <person name="Kublanov I.V."/>
        </authorList>
    </citation>
    <scope>NUCLEOTIDE SEQUENCE [LARGE SCALE GENOMIC DNA]</scope>
    <source>
        <strain evidence="9 10">GM2012</strain>
    </source>
</reference>
<evidence type="ECO:0000256" key="4">
    <source>
        <dbReference type="ARBA" id="ARBA00022989"/>
    </source>
</evidence>
<reference evidence="9 10" key="1">
    <citation type="submission" date="2018-12" db="EMBL/GenBank/DDBJ databases">
        <authorList>
            <person name="Toschakov S.V."/>
        </authorList>
    </citation>
    <scope>NUCLEOTIDE SEQUENCE [LARGE SCALE GENOMIC DNA]</scope>
    <source>
        <strain evidence="9 10">GM2012</strain>
    </source>
</reference>
<dbReference type="RefSeq" id="WP_126726615.1">
    <property type="nucleotide sequence ID" value="NZ_RYZH01000033.1"/>
</dbReference>
<keyword evidence="6" id="KW-0813">Transport</keyword>
<comment type="caution">
    <text evidence="9">The sequence shown here is derived from an EMBL/GenBank/DDBJ whole genome shotgun (WGS) entry which is preliminary data.</text>
</comment>
<dbReference type="AlphaFoldDB" id="A0A432MHD5"/>
<comment type="similarity">
    <text evidence="6">Belongs to the exbB/tolQ family.</text>
</comment>
<feature type="transmembrane region" description="Helical" evidence="7">
    <location>
        <begin position="203"/>
        <end position="223"/>
    </location>
</feature>
<evidence type="ECO:0000256" key="5">
    <source>
        <dbReference type="ARBA" id="ARBA00023136"/>
    </source>
</evidence>
<feature type="domain" description="MotA/TolQ/ExbB proton channel" evidence="8">
    <location>
        <begin position="135"/>
        <end position="229"/>
    </location>
</feature>
<keyword evidence="3 7" id="KW-0812">Transmembrane</keyword>
<evidence type="ECO:0000256" key="1">
    <source>
        <dbReference type="ARBA" id="ARBA00004651"/>
    </source>
</evidence>
<organism evidence="9 10">
    <name type="scientific">Tautonia sociabilis</name>
    <dbReference type="NCBI Taxonomy" id="2080755"/>
    <lineage>
        <taxon>Bacteria</taxon>
        <taxon>Pseudomonadati</taxon>
        <taxon>Planctomycetota</taxon>
        <taxon>Planctomycetia</taxon>
        <taxon>Isosphaerales</taxon>
        <taxon>Isosphaeraceae</taxon>
        <taxon>Tautonia</taxon>
    </lineage>
</organism>
<name>A0A432MHD5_9BACT</name>
<evidence type="ECO:0000313" key="10">
    <source>
        <dbReference type="Proteomes" id="UP000280296"/>
    </source>
</evidence>
<gene>
    <name evidence="9" type="ORF">TsocGM_16795</name>
</gene>
<dbReference type="GO" id="GO:0005886">
    <property type="term" value="C:plasma membrane"/>
    <property type="evidence" value="ECO:0007669"/>
    <property type="project" value="UniProtKB-SubCell"/>
</dbReference>
<protein>
    <submittedName>
        <fullName evidence="9">Biopolymer transporter</fullName>
    </submittedName>
</protein>
<dbReference type="EMBL" id="RYZH01000033">
    <property type="protein sequence ID" value="RUL86216.1"/>
    <property type="molecule type" value="Genomic_DNA"/>
</dbReference>
<evidence type="ECO:0000256" key="6">
    <source>
        <dbReference type="RuleBase" id="RU004057"/>
    </source>
</evidence>